<reference evidence="3 4" key="1">
    <citation type="submission" date="2014-04" db="EMBL/GenBank/DDBJ databases">
        <authorList>
            <consortium name="DOE Joint Genome Institute"/>
            <person name="Kuo A."/>
            <person name="Kohler A."/>
            <person name="Costa M.D."/>
            <person name="Nagy L.G."/>
            <person name="Floudas D."/>
            <person name="Copeland A."/>
            <person name="Barry K.W."/>
            <person name="Cichocki N."/>
            <person name="Veneault-Fourrey C."/>
            <person name="LaButti K."/>
            <person name="Lindquist E.A."/>
            <person name="Lipzen A."/>
            <person name="Lundell T."/>
            <person name="Morin E."/>
            <person name="Murat C."/>
            <person name="Sun H."/>
            <person name="Tunlid A."/>
            <person name="Henrissat B."/>
            <person name="Grigoriev I.V."/>
            <person name="Hibbett D.S."/>
            <person name="Martin F."/>
            <person name="Nordberg H.P."/>
            <person name="Cantor M.N."/>
            <person name="Hua S.X."/>
        </authorList>
    </citation>
    <scope>NUCLEOTIDE SEQUENCE [LARGE SCALE GENOMIC DNA]</scope>
    <source>
        <strain evidence="3 4">441</strain>
    </source>
</reference>
<feature type="transmembrane region" description="Helical" evidence="1">
    <location>
        <begin position="123"/>
        <end position="143"/>
    </location>
</feature>
<feature type="transmembrane region" description="Helical" evidence="1">
    <location>
        <begin position="12"/>
        <end position="32"/>
    </location>
</feature>
<feature type="transmembrane region" description="Helical" evidence="1">
    <location>
        <begin position="194"/>
        <end position="216"/>
    </location>
</feature>
<dbReference type="AlphaFoldDB" id="A0A0C9YTP4"/>
<organism evidence="3 4">
    <name type="scientific">Pisolithus microcarpus 441</name>
    <dbReference type="NCBI Taxonomy" id="765257"/>
    <lineage>
        <taxon>Eukaryota</taxon>
        <taxon>Fungi</taxon>
        <taxon>Dikarya</taxon>
        <taxon>Basidiomycota</taxon>
        <taxon>Agaricomycotina</taxon>
        <taxon>Agaricomycetes</taxon>
        <taxon>Agaricomycetidae</taxon>
        <taxon>Boletales</taxon>
        <taxon>Sclerodermatineae</taxon>
        <taxon>Pisolithaceae</taxon>
        <taxon>Pisolithus</taxon>
    </lineage>
</organism>
<protein>
    <recommendedName>
        <fullName evidence="2">DUF6534 domain-containing protein</fullName>
    </recommendedName>
</protein>
<dbReference type="HOGENOM" id="CLU_046025_5_0_1"/>
<dbReference type="Proteomes" id="UP000054018">
    <property type="component" value="Unassembled WGS sequence"/>
</dbReference>
<feature type="transmembrane region" description="Helical" evidence="1">
    <location>
        <begin position="163"/>
        <end position="182"/>
    </location>
</feature>
<dbReference type="Pfam" id="PF20152">
    <property type="entry name" value="DUF6534"/>
    <property type="match status" value="1"/>
</dbReference>
<dbReference type="EMBL" id="KN833693">
    <property type="protein sequence ID" value="KIK28330.1"/>
    <property type="molecule type" value="Genomic_DNA"/>
</dbReference>
<gene>
    <name evidence="3" type="ORF">PISMIDRAFT_613688</name>
</gene>
<dbReference type="InterPro" id="IPR045339">
    <property type="entry name" value="DUF6534"/>
</dbReference>
<evidence type="ECO:0000256" key="1">
    <source>
        <dbReference type="SAM" id="Phobius"/>
    </source>
</evidence>
<reference evidence="4" key="2">
    <citation type="submission" date="2015-01" db="EMBL/GenBank/DDBJ databases">
        <title>Evolutionary Origins and Diversification of the Mycorrhizal Mutualists.</title>
        <authorList>
            <consortium name="DOE Joint Genome Institute"/>
            <consortium name="Mycorrhizal Genomics Consortium"/>
            <person name="Kohler A."/>
            <person name="Kuo A."/>
            <person name="Nagy L.G."/>
            <person name="Floudas D."/>
            <person name="Copeland A."/>
            <person name="Barry K.W."/>
            <person name="Cichocki N."/>
            <person name="Veneault-Fourrey C."/>
            <person name="LaButti K."/>
            <person name="Lindquist E.A."/>
            <person name="Lipzen A."/>
            <person name="Lundell T."/>
            <person name="Morin E."/>
            <person name="Murat C."/>
            <person name="Riley R."/>
            <person name="Ohm R."/>
            <person name="Sun H."/>
            <person name="Tunlid A."/>
            <person name="Henrissat B."/>
            <person name="Grigoriev I.V."/>
            <person name="Hibbett D.S."/>
            <person name="Martin F."/>
        </authorList>
    </citation>
    <scope>NUCLEOTIDE SEQUENCE [LARGE SCALE GENOMIC DNA]</scope>
    <source>
        <strain evidence="4">441</strain>
    </source>
</reference>
<dbReference type="OrthoDB" id="2664626at2759"/>
<feature type="transmembrane region" description="Helical" evidence="1">
    <location>
        <begin position="80"/>
        <end position="103"/>
    </location>
</feature>
<dbReference type="PANTHER" id="PTHR40465">
    <property type="entry name" value="CHROMOSOME 1, WHOLE GENOME SHOTGUN SEQUENCE"/>
    <property type="match status" value="1"/>
</dbReference>
<keyword evidence="4" id="KW-1185">Reference proteome</keyword>
<keyword evidence="1" id="KW-1133">Transmembrane helix</keyword>
<feature type="domain" description="DUF6534" evidence="2">
    <location>
        <begin position="166"/>
        <end position="253"/>
    </location>
</feature>
<feature type="transmembrane region" description="Helical" evidence="1">
    <location>
        <begin position="44"/>
        <end position="68"/>
    </location>
</feature>
<proteinExistence type="predicted"/>
<keyword evidence="1" id="KW-0472">Membrane</keyword>
<name>A0A0C9YTP4_9AGAM</name>
<sequence length="320" mass="35636">MTIPGGFGVNLIAGLFSAMLYGITTLQTYVYYMHYSEDTSAMKFIVAVIWILDTLHVSSMCHMLYYYLITKYGDLTSFEYIVWSFPASFLANLFVIIIVQSFFAHKIHYLCRREVRWMMTAPIILLALAHFGFGMGIVGLMFANDEVSSVTKFWSSTELPCGVTGVLSEVLITVSLCVLLYDRGSDSAFPRTKRLLNTLIVYAVNRCLLTFLVGIAELVGTINKQDSWEMGMNFIMGKLYANSLLASLNTRQHLRSLATSTVTNPRVGAIHFANLPKHSGDVGSSVDGGMQFDPRGMAVIDITTEPKSDKTTTTRREAEV</sequence>
<dbReference type="PANTHER" id="PTHR40465:SF1">
    <property type="entry name" value="DUF6534 DOMAIN-CONTAINING PROTEIN"/>
    <property type="match status" value="1"/>
</dbReference>
<accession>A0A0C9YTP4</accession>
<evidence type="ECO:0000259" key="2">
    <source>
        <dbReference type="Pfam" id="PF20152"/>
    </source>
</evidence>
<evidence type="ECO:0000313" key="3">
    <source>
        <dbReference type="EMBL" id="KIK28330.1"/>
    </source>
</evidence>
<keyword evidence="1" id="KW-0812">Transmembrane</keyword>
<evidence type="ECO:0000313" key="4">
    <source>
        <dbReference type="Proteomes" id="UP000054018"/>
    </source>
</evidence>
<dbReference type="STRING" id="765257.A0A0C9YTP4"/>